<evidence type="ECO:0000256" key="1">
    <source>
        <dbReference type="ARBA" id="ARBA00022670"/>
    </source>
</evidence>
<dbReference type="GO" id="GO:0016020">
    <property type="term" value="C:membrane"/>
    <property type="evidence" value="ECO:0007669"/>
    <property type="project" value="TreeGrafter"/>
</dbReference>
<evidence type="ECO:0000256" key="2">
    <source>
        <dbReference type="ARBA" id="ARBA00022801"/>
    </source>
</evidence>
<sequence length="395" mass="42068">MTESMRVERVDVTVNVSHPFVGDLGVLLRSPKGTTSFLLWRPAAGALSAYGSSQNDIHFTFDTVLDWGEDSVGTWQLGVSDMVAGDTGTLLNWTLNLIGAPTSPSHTFVYTNEYGAVSQQEQARKVLSDPLGSNDTINIAALGGDCRLDLTGATTSLLNDAPLTIASGTPIRIAIGGAANDTIIANNLGDTLRGNAGNDTLIGGGGIDSAVYAGNRSQFAVTKTDAGYIVVDNTGVEGTDTLTNVERLIFADAAIALDTSNNAGQTYRLYQAAFNRKPDVAGIGWQLKAMDAGTPLLQMAKNFMASAEFQSLYGANPSTFQFVTLLYNNVLHRSPQQFETDFWMNIIDKGVPIKQTTAEVLMNFSESAENQAQVVGSIKNGIEYHYYSGLPVALG</sequence>
<dbReference type="InterPro" id="IPR018511">
    <property type="entry name" value="Hemolysin-typ_Ca-bd_CS"/>
</dbReference>
<dbReference type="SUPFAM" id="SSF51120">
    <property type="entry name" value="beta-Roll"/>
    <property type="match status" value="1"/>
</dbReference>
<dbReference type="PANTHER" id="PTHR42884:SF14">
    <property type="entry name" value="NEUROENDOCRINE CONVERTASE 1"/>
    <property type="match status" value="1"/>
</dbReference>
<dbReference type="PROSITE" id="PS00330">
    <property type="entry name" value="HEMOLYSIN_CALCIUM"/>
    <property type="match status" value="1"/>
</dbReference>
<dbReference type="Gene3D" id="2.60.120.260">
    <property type="entry name" value="Galactose-binding domain-like"/>
    <property type="match status" value="1"/>
</dbReference>
<comment type="caution">
    <text evidence="5">The sequence shown here is derived from an EMBL/GenBank/DDBJ whole genome shotgun (WGS) entry which is preliminary data.</text>
</comment>
<name>A0A6B3SUT5_9BURK</name>
<dbReference type="Proteomes" id="UP000482155">
    <property type="component" value="Unassembled WGS sequence"/>
</dbReference>
<gene>
    <name evidence="5" type="ORF">G3574_26075</name>
</gene>
<protein>
    <submittedName>
        <fullName evidence="5">DUF4214 domain-containing protein</fullName>
    </submittedName>
</protein>
<dbReference type="PROSITE" id="PS51829">
    <property type="entry name" value="P_HOMO_B"/>
    <property type="match status" value="1"/>
</dbReference>
<keyword evidence="2" id="KW-0378">Hydrolase</keyword>
<dbReference type="Pfam" id="PF01483">
    <property type="entry name" value="P_proprotein"/>
    <property type="match status" value="1"/>
</dbReference>
<keyword evidence="1" id="KW-0645">Protease</keyword>
<dbReference type="EMBL" id="JAAIVB010000081">
    <property type="protein sequence ID" value="NEX64563.1"/>
    <property type="molecule type" value="Genomic_DNA"/>
</dbReference>
<dbReference type="Pfam" id="PF13946">
    <property type="entry name" value="DUF4214"/>
    <property type="match status" value="1"/>
</dbReference>
<evidence type="ECO:0000313" key="5">
    <source>
        <dbReference type="EMBL" id="NEX64563.1"/>
    </source>
</evidence>
<dbReference type="PANTHER" id="PTHR42884">
    <property type="entry name" value="PROPROTEIN CONVERTASE SUBTILISIN/KEXIN-RELATED"/>
    <property type="match status" value="1"/>
</dbReference>
<dbReference type="InterPro" id="IPR011049">
    <property type="entry name" value="Serralysin-like_metalloprot_C"/>
</dbReference>
<evidence type="ECO:0000259" key="4">
    <source>
        <dbReference type="PROSITE" id="PS51829"/>
    </source>
</evidence>
<dbReference type="GO" id="GO:0004252">
    <property type="term" value="F:serine-type endopeptidase activity"/>
    <property type="evidence" value="ECO:0007669"/>
    <property type="project" value="InterPro"/>
</dbReference>
<proteinExistence type="predicted"/>
<dbReference type="InterPro" id="IPR008979">
    <property type="entry name" value="Galactose-bd-like_sf"/>
</dbReference>
<keyword evidence="3" id="KW-0720">Serine protease</keyword>
<dbReference type="InterPro" id="IPR025282">
    <property type="entry name" value="DUF4214"/>
</dbReference>
<dbReference type="InterPro" id="IPR002884">
    <property type="entry name" value="P_dom"/>
</dbReference>
<reference evidence="5 6" key="1">
    <citation type="submission" date="2020-02" db="EMBL/GenBank/DDBJ databases">
        <authorList>
            <person name="Kim M.K."/>
        </authorList>
    </citation>
    <scope>NUCLEOTIDE SEQUENCE [LARGE SCALE GENOMIC DNA]</scope>
    <source>
        <strain evidence="5 6">17J57-3</strain>
    </source>
</reference>
<organism evidence="5 6">
    <name type="scientific">Noviherbaspirillum galbum</name>
    <dbReference type="NCBI Taxonomy" id="2709383"/>
    <lineage>
        <taxon>Bacteria</taxon>
        <taxon>Pseudomonadati</taxon>
        <taxon>Pseudomonadota</taxon>
        <taxon>Betaproteobacteria</taxon>
        <taxon>Burkholderiales</taxon>
        <taxon>Oxalobacteraceae</taxon>
        <taxon>Noviherbaspirillum</taxon>
    </lineage>
</organism>
<dbReference type="SUPFAM" id="SSF49785">
    <property type="entry name" value="Galactose-binding domain-like"/>
    <property type="match status" value="1"/>
</dbReference>
<feature type="domain" description="P/Homo B" evidence="4">
    <location>
        <begin position="1"/>
        <end position="103"/>
    </location>
</feature>
<keyword evidence="6" id="KW-1185">Reference proteome</keyword>
<accession>A0A6B3SUT5</accession>
<evidence type="ECO:0000313" key="6">
    <source>
        <dbReference type="Proteomes" id="UP000482155"/>
    </source>
</evidence>
<dbReference type="RefSeq" id="WP_163968500.1">
    <property type="nucleotide sequence ID" value="NZ_JAAIVB010000081.1"/>
</dbReference>
<dbReference type="Gene3D" id="2.150.10.10">
    <property type="entry name" value="Serralysin-like metalloprotease, C-terminal"/>
    <property type="match status" value="1"/>
</dbReference>
<dbReference type="AlphaFoldDB" id="A0A6B3SUT5"/>
<evidence type="ECO:0000256" key="3">
    <source>
        <dbReference type="ARBA" id="ARBA00022825"/>
    </source>
</evidence>
<dbReference type="GO" id="GO:0016485">
    <property type="term" value="P:protein processing"/>
    <property type="evidence" value="ECO:0007669"/>
    <property type="project" value="TreeGrafter"/>
</dbReference>